<dbReference type="Pfam" id="PF03918">
    <property type="entry name" value="CcmH"/>
    <property type="match status" value="1"/>
</dbReference>
<feature type="domain" description="CcmH/CycL/Ccl2/NrfF N-terminal" evidence="9">
    <location>
        <begin position="20"/>
        <end position="165"/>
    </location>
</feature>
<sequence length="170" mass="19481">MISGLSNRALARKARCLLLMLAFWLPLTAQAAIDAFEFRDDATRERFADLTAELRCPKCQNQNIADSNSPIASDLRHEIYRMLQDGATDDEIVDFMVARYGEFVLYRPRLDNQTLLLWYGPFGLLLIGAIVVLVLTRKRRDAGDDPAHPEHHLSEAEQRRLDQLLKQDEK</sequence>
<evidence type="ECO:0000313" key="10">
    <source>
        <dbReference type="EMBL" id="GGO85088.1"/>
    </source>
</evidence>
<comment type="caution">
    <text evidence="10">The sequence shown here is derived from an EMBL/GenBank/DDBJ whole genome shotgun (WGS) entry which is preliminary data.</text>
</comment>
<dbReference type="RefSeq" id="WP_373290926.1">
    <property type="nucleotide sequence ID" value="NZ_BMLT01000008.1"/>
</dbReference>
<feature type="chain" id="PRO_5038157450" description="Cytochrome c-type biogenesis protein" evidence="7">
    <location>
        <begin position="32"/>
        <end position="170"/>
    </location>
</feature>
<feature type="signal peptide" evidence="7">
    <location>
        <begin position="1"/>
        <end position="31"/>
    </location>
</feature>
<evidence type="ECO:0000313" key="11">
    <source>
        <dbReference type="Proteomes" id="UP000599578"/>
    </source>
</evidence>
<dbReference type="PANTHER" id="PTHR47870:SF1">
    <property type="entry name" value="CYTOCHROME C-TYPE BIOGENESIS PROTEIN CCMH"/>
    <property type="match status" value="1"/>
</dbReference>
<keyword evidence="4 7" id="KW-0732">Signal</keyword>
<keyword evidence="7" id="KW-0472">Membrane</keyword>
<dbReference type="InterPro" id="IPR005616">
    <property type="entry name" value="CcmH/CycL/Ccl2/NrfF_N"/>
</dbReference>
<dbReference type="FunFam" id="1.10.8.640:FF:000001">
    <property type="entry name" value="Cytochrome c-type biogenesis protein"/>
    <property type="match status" value="1"/>
</dbReference>
<dbReference type="GO" id="GO:0005886">
    <property type="term" value="C:plasma membrane"/>
    <property type="evidence" value="ECO:0007669"/>
    <property type="project" value="TreeGrafter"/>
</dbReference>
<keyword evidence="3 7" id="KW-0479">Metal-binding</keyword>
<keyword evidence="7" id="KW-0812">Transmembrane</keyword>
<keyword evidence="11" id="KW-1185">Reference proteome</keyword>
<gene>
    <name evidence="10" type="ORF">GCM10011348_32830</name>
</gene>
<proteinExistence type="inferred from homology"/>
<organism evidence="10 11">
    <name type="scientific">Marinobacterium nitratireducens</name>
    <dbReference type="NCBI Taxonomy" id="518897"/>
    <lineage>
        <taxon>Bacteria</taxon>
        <taxon>Pseudomonadati</taxon>
        <taxon>Pseudomonadota</taxon>
        <taxon>Gammaproteobacteria</taxon>
        <taxon>Oceanospirillales</taxon>
        <taxon>Oceanospirillaceae</taxon>
        <taxon>Marinobacterium</taxon>
    </lineage>
</organism>
<dbReference type="GO" id="GO:0017004">
    <property type="term" value="P:cytochrome complex assembly"/>
    <property type="evidence" value="ECO:0007669"/>
    <property type="project" value="UniProtKB-KW"/>
</dbReference>
<reference evidence="10 11" key="1">
    <citation type="journal article" date="2014" name="Int. J. Syst. Evol. Microbiol.">
        <title>Complete genome sequence of Corynebacterium casei LMG S-19264T (=DSM 44701T), isolated from a smear-ripened cheese.</title>
        <authorList>
            <consortium name="US DOE Joint Genome Institute (JGI-PGF)"/>
            <person name="Walter F."/>
            <person name="Albersmeier A."/>
            <person name="Kalinowski J."/>
            <person name="Ruckert C."/>
        </authorList>
    </citation>
    <scope>NUCLEOTIDE SEQUENCE [LARGE SCALE GENOMIC DNA]</scope>
    <source>
        <strain evidence="10 11">CGMCC 1.7286</strain>
    </source>
</reference>
<evidence type="ECO:0000256" key="2">
    <source>
        <dbReference type="ARBA" id="ARBA00022617"/>
    </source>
</evidence>
<dbReference type="CDD" id="cd16378">
    <property type="entry name" value="CcmH_N"/>
    <property type="match status" value="1"/>
</dbReference>
<keyword evidence="6 7" id="KW-0408">Iron</keyword>
<feature type="transmembrane region" description="Helical" evidence="7">
    <location>
        <begin position="116"/>
        <end position="135"/>
    </location>
</feature>
<evidence type="ECO:0000256" key="8">
    <source>
        <dbReference type="SAM" id="MobiDB-lite"/>
    </source>
</evidence>
<dbReference type="GO" id="GO:0046872">
    <property type="term" value="F:metal ion binding"/>
    <property type="evidence" value="ECO:0007669"/>
    <property type="project" value="UniProtKB-KW"/>
</dbReference>
<evidence type="ECO:0000256" key="7">
    <source>
        <dbReference type="RuleBase" id="RU364112"/>
    </source>
</evidence>
<dbReference type="InterPro" id="IPR038297">
    <property type="entry name" value="CcmH/CycL/NrfF/Ccl2_sf"/>
</dbReference>
<evidence type="ECO:0000259" key="9">
    <source>
        <dbReference type="Pfam" id="PF03918"/>
    </source>
</evidence>
<dbReference type="EMBL" id="BMLT01000008">
    <property type="protein sequence ID" value="GGO85088.1"/>
    <property type="molecule type" value="Genomic_DNA"/>
</dbReference>
<evidence type="ECO:0000256" key="5">
    <source>
        <dbReference type="ARBA" id="ARBA00022748"/>
    </source>
</evidence>
<comment type="similarity">
    <text evidence="1 7">Belongs to the CcmH/CycL/Ccl2/NrfF family.</text>
</comment>
<protein>
    <recommendedName>
        <fullName evidence="7">Cytochrome c-type biogenesis protein</fullName>
    </recommendedName>
</protein>
<comment type="function">
    <text evidence="7">Possible subunit of a heme lyase.</text>
</comment>
<accession>A0A917ZMD3</accession>
<evidence type="ECO:0000256" key="3">
    <source>
        <dbReference type="ARBA" id="ARBA00022723"/>
    </source>
</evidence>
<dbReference type="PANTHER" id="PTHR47870">
    <property type="entry name" value="CYTOCHROME C-TYPE BIOGENESIS PROTEIN CCMH"/>
    <property type="match status" value="1"/>
</dbReference>
<feature type="region of interest" description="Disordered" evidence="8">
    <location>
        <begin position="143"/>
        <end position="170"/>
    </location>
</feature>
<keyword evidence="2 7" id="KW-0349">Heme</keyword>
<dbReference type="AlphaFoldDB" id="A0A917ZMD3"/>
<evidence type="ECO:0000256" key="1">
    <source>
        <dbReference type="ARBA" id="ARBA00010342"/>
    </source>
</evidence>
<dbReference type="InterPro" id="IPR051263">
    <property type="entry name" value="C-type_cytochrome_biogenesis"/>
</dbReference>
<dbReference type="Proteomes" id="UP000599578">
    <property type="component" value="Unassembled WGS sequence"/>
</dbReference>
<name>A0A917ZMD3_9GAMM</name>
<keyword evidence="5" id="KW-0201">Cytochrome c-type biogenesis</keyword>
<evidence type="ECO:0000256" key="6">
    <source>
        <dbReference type="ARBA" id="ARBA00023004"/>
    </source>
</evidence>
<dbReference type="Gene3D" id="1.10.8.640">
    <property type="entry name" value="Cytochrome C biogenesis protein"/>
    <property type="match status" value="1"/>
</dbReference>
<evidence type="ECO:0000256" key="4">
    <source>
        <dbReference type="ARBA" id="ARBA00022729"/>
    </source>
</evidence>
<keyword evidence="7" id="KW-1133">Transmembrane helix</keyword>